<dbReference type="InterPro" id="IPR036396">
    <property type="entry name" value="Cyt_P450_sf"/>
</dbReference>
<keyword evidence="8" id="KW-1133">Transmembrane helix</keyword>
<keyword evidence="7 14" id="KW-0479">Metal-binding</keyword>
<evidence type="ECO:0000256" key="7">
    <source>
        <dbReference type="ARBA" id="ARBA00022723"/>
    </source>
</evidence>
<accession>A0AAW0CN63</accession>
<protein>
    <recommendedName>
        <fullName evidence="19">Cytochrome P450</fullName>
    </recommendedName>
</protein>
<sequence length="589" mass="66544">MTWTTSVVILLVSLALARLFRIGKRESYLPPGPPTLPVVGNMHVFPTKYPHYKFTEWARQYGGMYSIKVGSQTVIVLNAMDHVKELLEKRNATTAGRPRNHVVEMVGKGNAFSFISANSTWRRQRKIANTILVPSVMPNHLPLQYAEASQTLYDILKTPEELCDHLSRYSFSVITSLLYGKRCPRSQTREVTAFYELQHVWTRLISPGTVPPVDKWPIFGVIPERWAPWKTLIRECQQRQRELYLGLLEECEGRVKKNEASECFIKDLLGRMEEHEMDRETLGYFAATLLEAGSETTSSVLKSLVLFLAASPGAQHKAFAEINLVVGDQRAPALEDLKHLPYLDAVLKEVTLLSLSAKVADLVIEVQRIRPAVPLALPHETTAPEEVCDCIDIGAGNLTHLDASILGTLYLKTLIFPNTYAINHDPGVYWSLSTAQKGCRVKLAIVYFDDPGAFRPERYLLTEHGIKPGVDDRSFRADIGFGFGRRICPGMHLAKNSIALVAMNLIWAFEFKPLVDPDTGKDIPVDVFAYEEGLSFTPKPFRCRVSPRNEQVVDMIRHQYRAATGIFIELERGLAPEDKEWIQEVRKNW</sequence>
<dbReference type="InterPro" id="IPR001128">
    <property type="entry name" value="Cyt_P450"/>
</dbReference>
<feature type="chain" id="PRO_5043350957" description="Cytochrome P450" evidence="16">
    <location>
        <begin position="18"/>
        <end position="589"/>
    </location>
</feature>
<evidence type="ECO:0000256" key="9">
    <source>
        <dbReference type="ARBA" id="ARBA00023002"/>
    </source>
</evidence>
<evidence type="ECO:0000256" key="1">
    <source>
        <dbReference type="ARBA" id="ARBA00001971"/>
    </source>
</evidence>
<evidence type="ECO:0000256" key="14">
    <source>
        <dbReference type="PIRSR" id="PIRSR602401-1"/>
    </source>
</evidence>
<evidence type="ECO:0000313" key="18">
    <source>
        <dbReference type="Proteomes" id="UP001383192"/>
    </source>
</evidence>
<dbReference type="InterPro" id="IPR002401">
    <property type="entry name" value="Cyt_P450_E_grp-I"/>
</dbReference>
<keyword evidence="11 15" id="KW-0503">Monooxygenase</keyword>
<evidence type="ECO:0000256" key="16">
    <source>
        <dbReference type="SAM" id="SignalP"/>
    </source>
</evidence>
<comment type="similarity">
    <text evidence="4 15">Belongs to the cytochrome P450 family.</text>
</comment>
<name>A0AAW0CN63_9AGAR</name>
<evidence type="ECO:0000256" key="6">
    <source>
        <dbReference type="ARBA" id="ARBA00022692"/>
    </source>
</evidence>
<evidence type="ECO:0008006" key="19">
    <source>
        <dbReference type="Google" id="ProtNLM"/>
    </source>
</evidence>
<reference evidence="17 18" key="1">
    <citation type="submission" date="2024-01" db="EMBL/GenBank/DDBJ databases">
        <title>A draft genome for a cacao thread blight-causing isolate of Paramarasmius palmivorus.</title>
        <authorList>
            <person name="Baruah I.K."/>
            <person name="Bukari Y."/>
            <person name="Amoako-Attah I."/>
            <person name="Meinhardt L.W."/>
            <person name="Bailey B.A."/>
            <person name="Cohen S.P."/>
        </authorList>
    </citation>
    <scope>NUCLEOTIDE SEQUENCE [LARGE SCALE GENOMIC DNA]</scope>
    <source>
        <strain evidence="17 18">GH-12</strain>
    </source>
</reference>
<dbReference type="Gene3D" id="1.10.630.10">
    <property type="entry name" value="Cytochrome P450"/>
    <property type="match status" value="1"/>
</dbReference>
<dbReference type="AlphaFoldDB" id="A0AAW0CN63"/>
<feature type="signal peptide" evidence="16">
    <location>
        <begin position="1"/>
        <end position="17"/>
    </location>
</feature>
<dbReference type="GO" id="GO:0020037">
    <property type="term" value="F:heme binding"/>
    <property type="evidence" value="ECO:0007669"/>
    <property type="project" value="InterPro"/>
</dbReference>
<dbReference type="SUPFAM" id="SSF48264">
    <property type="entry name" value="Cytochrome P450"/>
    <property type="match status" value="1"/>
</dbReference>
<dbReference type="Pfam" id="PF00067">
    <property type="entry name" value="p450"/>
    <property type="match status" value="2"/>
</dbReference>
<keyword evidence="9 15" id="KW-0560">Oxidoreductase</keyword>
<keyword evidence="12" id="KW-0472">Membrane</keyword>
<evidence type="ECO:0000313" key="17">
    <source>
        <dbReference type="EMBL" id="KAK7040217.1"/>
    </source>
</evidence>
<evidence type="ECO:0000256" key="11">
    <source>
        <dbReference type="ARBA" id="ARBA00023033"/>
    </source>
</evidence>
<comment type="pathway">
    <text evidence="3">Secondary metabolite biosynthesis.</text>
</comment>
<dbReference type="PANTHER" id="PTHR46300:SF2">
    <property type="entry name" value="CYTOCHROME P450 MONOOXYGENASE ALNH-RELATED"/>
    <property type="match status" value="1"/>
</dbReference>
<dbReference type="GO" id="GO:0016020">
    <property type="term" value="C:membrane"/>
    <property type="evidence" value="ECO:0007669"/>
    <property type="project" value="UniProtKB-SubCell"/>
</dbReference>
<evidence type="ECO:0000256" key="3">
    <source>
        <dbReference type="ARBA" id="ARBA00005179"/>
    </source>
</evidence>
<dbReference type="PRINTS" id="PR00463">
    <property type="entry name" value="EP450I"/>
</dbReference>
<dbReference type="EMBL" id="JAYKXP010000038">
    <property type="protein sequence ID" value="KAK7040217.1"/>
    <property type="molecule type" value="Genomic_DNA"/>
</dbReference>
<feature type="binding site" description="axial binding residue" evidence="14">
    <location>
        <position position="488"/>
    </location>
    <ligand>
        <name>heme</name>
        <dbReference type="ChEBI" id="CHEBI:30413"/>
    </ligand>
    <ligandPart>
        <name>Fe</name>
        <dbReference type="ChEBI" id="CHEBI:18248"/>
    </ligandPart>
</feature>
<dbReference type="Proteomes" id="UP001383192">
    <property type="component" value="Unassembled WGS sequence"/>
</dbReference>
<evidence type="ECO:0000256" key="5">
    <source>
        <dbReference type="ARBA" id="ARBA00022617"/>
    </source>
</evidence>
<evidence type="ECO:0000256" key="12">
    <source>
        <dbReference type="ARBA" id="ARBA00023136"/>
    </source>
</evidence>
<evidence type="ECO:0000256" key="8">
    <source>
        <dbReference type="ARBA" id="ARBA00022989"/>
    </source>
</evidence>
<evidence type="ECO:0000256" key="15">
    <source>
        <dbReference type="RuleBase" id="RU000461"/>
    </source>
</evidence>
<gene>
    <name evidence="17" type="ORF">VNI00_010023</name>
</gene>
<dbReference type="CDD" id="cd11065">
    <property type="entry name" value="CYP64-like"/>
    <property type="match status" value="1"/>
</dbReference>
<comment type="caution">
    <text evidence="17">The sequence shown here is derived from an EMBL/GenBank/DDBJ whole genome shotgun (WGS) entry which is preliminary data.</text>
</comment>
<keyword evidence="16" id="KW-0732">Signal</keyword>
<dbReference type="InterPro" id="IPR017972">
    <property type="entry name" value="Cyt_P450_CS"/>
</dbReference>
<keyword evidence="13" id="KW-0325">Glycoprotein</keyword>
<organism evidence="17 18">
    <name type="scientific">Paramarasmius palmivorus</name>
    <dbReference type="NCBI Taxonomy" id="297713"/>
    <lineage>
        <taxon>Eukaryota</taxon>
        <taxon>Fungi</taxon>
        <taxon>Dikarya</taxon>
        <taxon>Basidiomycota</taxon>
        <taxon>Agaricomycotina</taxon>
        <taxon>Agaricomycetes</taxon>
        <taxon>Agaricomycetidae</taxon>
        <taxon>Agaricales</taxon>
        <taxon>Marasmiineae</taxon>
        <taxon>Marasmiaceae</taxon>
        <taxon>Paramarasmius</taxon>
    </lineage>
</organism>
<keyword evidence="6" id="KW-0812">Transmembrane</keyword>
<dbReference type="GO" id="GO:0004497">
    <property type="term" value="F:monooxygenase activity"/>
    <property type="evidence" value="ECO:0007669"/>
    <property type="project" value="UniProtKB-KW"/>
</dbReference>
<comment type="subcellular location">
    <subcellularLocation>
        <location evidence="2">Membrane</location>
        <topology evidence="2">Single-pass membrane protein</topology>
    </subcellularLocation>
</comment>
<evidence type="ECO:0000256" key="13">
    <source>
        <dbReference type="ARBA" id="ARBA00023180"/>
    </source>
</evidence>
<dbReference type="GO" id="GO:0016705">
    <property type="term" value="F:oxidoreductase activity, acting on paired donors, with incorporation or reduction of molecular oxygen"/>
    <property type="evidence" value="ECO:0007669"/>
    <property type="project" value="InterPro"/>
</dbReference>
<evidence type="ECO:0000256" key="2">
    <source>
        <dbReference type="ARBA" id="ARBA00004167"/>
    </source>
</evidence>
<proteinExistence type="inferred from homology"/>
<dbReference type="PRINTS" id="PR00385">
    <property type="entry name" value="P450"/>
</dbReference>
<dbReference type="PANTHER" id="PTHR46300">
    <property type="entry name" value="P450, PUTATIVE (EUROFUNG)-RELATED-RELATED"/>
    <property type="match status" value="1"/>
</dbReference>
<dbReference type="InterPro" id="IPR050364">
    <property type="entry name" value="Cytochrome_P450_fung"/>
</dbReference>
<evidence type="ECO:0000256" key="10">
    <source>
        <dbReference type="ARBA" id="ARBA00023004"/>
    </source>
</evidence>
<keyword evidence="5 14" id="KW-0349">Heme</keyword>
<keyword evidence="10 14" id="KW-0408">Iron</keyword>
<keyword evidence="18" id="KW-1185">Reference proteome</keyword>
<dbReference type="GO" id="GO:0005506">
    <property type="term" value="F:iron ion binding"/>
    <property type="evidence" value="ECO:0007669"/>
    <property type="project" value="InterPro"/>
</dbReference>
<evidence type="ECO:0000256" key="4">
    <source>
        <dbReference type="ARBA" id="ARBA00010617"/>
    </source>
</evidence>
<comment type="cofactor">
    <cofactor evidence="1 14">
        <name>heme</name>
        <dbReference type="ChEBI" id="CHEBI:30413"/>
    </cofactor>
</comment>
<dbReference type="PROSITE" id="PS00086">
    <property type="entry name" value="CYTOCHROME_P450"/>
    <property type="match status" value="1"/>
</dbReference>